<gene>
    <name evidence="3" type="primary">LOC105225627</name>
</gene>
<dbReference type="Proteomes" id="UP001652620">
    <property type="component" value="Chromosome 5"/>
</dbReference>
<dbReference type="GeneID" id="105225627"/>
<evidence type="ECO:0000313" key="2">
    <source>
        <dbReference type="Proteomes" id="UP001652620"/>
    </source>
</evidence>
<keyword evidence="2" id="KW-1185">Reference proteome</keyword>
<dbReference type="AlphaFoldDB" id="A0A6I9V1V1"/>
<dbReference type="InParanoid" id="A0A6I9V1V1"/>
<sequence length="240" mass="27682">MSKLEDILAKKKTVVPVLDLSKNIAQTKEEFKRLMEKVPDYKMRPIKVRADEIKIKEKDFSFKISKREVRKLSKHNGEREPIYTYADPIPSEMKDVPIMDLCSVPIDWKMLTTLRPKSKQEEEYFSRMTEMAKLQLKTEMRDRRDFILNNCVKKNKNKSGIVETKLATCAECGQEMCCGKACMDFNYDLFVRIEPKISKPKPPVNNTNKGKLSGRKSLTKNGGKNKANKKQKPPSAMPMA</sequence>
<feature type="region of interest" description="Disordered" evidence="1">
    <location>
        <begin position="197"/>
        <end position="240"/>
    </location>
</feature>
<protein>
    <submittedName>
        <fullName evidence="3">Uncharacterized protein LOC105225627</fullName>
    </submittedName>
</protein>
<reference evidence="3" key="1">
    <citation type="submission" date="2025-08" db="UniProtKB">
        <authorList>
            <consortium name="RefSeq"/>
        </authorList>
    </citation>
    <scope>IDENTIFICATION</scope>
    <source>
        <tissue evidence="3">Adult</tissue>
    </source>
</reference>
<dbReference type="OMA" id="MYTYADP"/>
<dbReference type="KEGG" id="bdr:105225627"/>
<evidence type="ECO:0000313" key="3">
    <source>
        <dbReference type="RefSeq" id="XP_011202478.1"/>
    </source>
</evidence>
<accession>A0A6I9V1V1</accession>
<dbReference type="RefSeq" id="XP_011202478.1">
    <property type="nucleotide sequence ID" value="XM_011204176.3"/>
</dbReference>
<proteinExistence type="predicted"/>
<organism evidence="2 3">
    <name type="scientific">Bactrocera dorsalis</name>
    <name type="common">Oriental fruit fly</name>
    <name type="synonym">Dacus dorsalis</name>
    <dbReference type="NCBI Taxonomy" id="27457"/>
    <lineage>
        <taxon>Eukaryota</taxon>
        <taxon>Metazoa</taxon>
        <taxon>Ecdysozoa</taxon>
        <taxon>Arthropoda</taxon>
        <taxon>Hexapoda</taxon>
        <taxon>Insecta</taxon>
        <taxon>Pterygota</taxon>
        <taxon>Neoptera</taxon>
        <taxon>Endopterygota</taxon>
        <taxon>Diptera</taxon>
        <taxon>Brachycera</taxon>
        <taxon>Muscomorpha</taxon>
        <taxon>Tephritoidea</taxon>
        <taxon>Tephritidae</taxon>
        <taxon>Bactrocera</taxon>
        <taxon>Bactrocera</taxon>
    </lineage>
</organism>
<evidence type="ECO:0000256" key="1">
    <source>
        <dbReference type="SAM" id="MobiDB-lite"/>
    </source>
</evidence>
<name>A0A6I9V1V1_BACDO</name>
<dbReference type="OrthoDB" id="8250201at2759"/>